<evidence type="ECO:0000256" key="2">
    <source>
        <dbReference type="SAM" id="Phobius"/>
    </source>
</evidence>
<dbReference type="EMBL" id="PDJC01000001">
    <property type="protein sequence ID" value="PFG15510.1"/>
    <property type="molecule type" value="Genomic_DNA"/>
</dbReference>
<name>A0A2A9CPC4_9ACTN</name>
<accession>A0A2A9CPC4</accession>
<keyword evidence="4" id="KW-1185">Reference proteome</keyword>
<keyword evidence="2" id="KW-1133">Transmembrane helix</keyword>
<comment type="caution">
    <text evidence="3">The sequence shown here is derived from an EMBL/GenBank/DDBJ whole genome shotgun (WGS) entry which is preliminary data.</text>
</comment>
<proteinExistence type="predicted"/>
<dbReference type="OrthoDB" id="3403621at2"/>
<feature type="compositionally biased region" description="Low complexity" evidence="1">
    <location>
        <begin position="54"/>
        <end position="65"/>
    </location>
</feature>
<evidence type="ECO:0000256" key="1">
    <source>
        <dbReference type="SAM" id="MobiDB-lite"/>
    </source>
</evidence>
<sequence length="451" mass="49227">MANTHSHDQAMDAVTGIRPDADELAHRWHLGRSEANLRTVLGRTANPNVREGETSAAGAGASTASRMDGRRLRARWVVVPVVAAAVVTAVVLVTPRFMSSRPVEAIPVATPTPQPTASPTPRWATSALAPDDMPLVPYFEAIRKAKGQEAAQVSESDQRKWWQQRETFLGQCMGKAGFEYFPRGYDQPSSAARSEFETRKALRYRDTLPIPALDDDRAVVASVGYGLSSPPGQFLDQLASADPKNTDYIASLSPQRHDEYDIAMNGQTSHDTRSNPMTKGCYWESEKRYPEPDASSFNNQIAFMFMDVIPGILNFTDDASIEADSRVVALNDQWRACMAREGFDFAAFRALQTDGAGPFDGPQAAILLASLTGDDGTVATYPLPSDAPAGQGALTGSAPQLRVALADYDCRQAVGYTQGLIDVQRDLEKRFVTKHQARLDELLSHVRKNVP</sequence>
<dbReference type="Proteomes" id="UP000226079">
    <property type="component" value="Unassembled WGS sequence"/>
</dbReference>
<evidence type="ECO:0000313" key="4">
    <source>
        <dbReference type="Proteomes" id="UP000226079"/>
    </source>
</evidence>
<gene>
    <name evidence="3" type="ORF">ATK74_0029</name>
</gene>
<organism evidence="3 4">
    <name type="scientific">Propionicimonas paludicola</name>
    <dbReference type="NCBI Taxonomy" id="185243"/>
    <lineage>
        <taxon>Bacteria</taxon>
        <taxon>Bacillati</taxon>
        <taxon>Actinomycetota</taxon>
        <taxon>Actinomycetes</taxon>
        <taxon>Propionibacteriales</taxon>
        <taxon>Nocardioidaceae</taxon>
        <taxon>Propionicimonas</taxon>
    </lineage>
</organism>
<evidence type="ECO:0000313" key="3">
    <source>
        <dbReference type="EMBL" id="PFG15510.1"/>
    </source>
</evidence>
<keyword evidence="2" id="KW-0812">Transmembrane</keyword>
<protein>
    <submittedName>
        <fullName evidence="3">Uncharacterized protein</fullName>
    </submittedName>
</protein>
<reference evidence="3 4" key="1">
    <citation type="submission" date="2017-10" db="EMBL/GenBank/DDBJ databases">
        <title>Sequencing the genomes of 1000 actinobacteria strains.</title>
        <authorList>
            <person name="Klenk H.-P."/>
        </authorList>
    </citation>
    <scope>NUCLEOTIDE SEQUENCE [LARGE SCALE GENOMIC DNA]</scope>
    <source>
        <strain evidence="3 4">DSM 15597</strain>
    </source>
</reference>
<feature type="region of interest" description="Disordered" evidence="1">
    <location>
        <begin position="41"/>
        <end position="65"/>
    </location>
</feature>
<feature type="transmembrane region" description="Helical" evidence="2">
    <location>
        <begin position="76"/>
        <end position="98"/>
    </location>
</feature>
<dbReference type="RefSeq" id="WP_098459137.1">
    <property type="nucleotide sequence ID" value="NZ_PDJC01000001.1"/>
</dbReference>
<dbReference type="AlphaFoldDB" id="A0A2A9CPC4"/>
<keyword evidence="2" id="KW-0472">Membrane</keyword>